<dbReference type="Proteomes" id="UP000828251">
    <property type="component" value="Unassembled WGS sequence"/>
</dbReference>
<proteinExistence type="predicted"/>
<protein>
    <submittedName>
        <fullName evidence="2">Uncharacterized protein</fullName>
    </submittedName>
</protein>
<feature type="region of interest" description="Disordered" evidence="1">
    <location>
        <begin position="1"/>
        <end position="37"/>
    </location>
</feature>
<accession>A0A9D3UWW5</accession>
<name>A0A9D3UWW5_9ROSI</name>
<evidence type="ECO:0000256" key="1">
    <source>
        <dbReference type="SAM" id="MobiDB-lite"/>
    </source>
</evidence>
<sequence>MVDDAASGSSHDGFEDGSPISFKFKSGGHKANTKLPSHVDIEERKKKGLCFWYRAKFVPRHNECSKSQLYQILIKTHHEGDKGGVARM</sequence>
<gene>
    <name evidence="2" type="ORF">J1N35_028793</name>
</gene>
<evidence type="ECO:0000313" key="3">
    <source>
        <dbReference type="Proteomes" id="UP000828251"/>
    </source>
</evidence>
<dbReference type="AlphaFoldDB" id="A0A9D3UWW5"/>
<organism evidence="2 3">
    <name type="scientific">Gossypium stocksii</name>
    <dbReference type="NCBI Taxonomy" id="47602"/>
    <lineage>
        <taxon>Eukaryota</taxon>
        <taxon>Viridiplantae</taxon>
        <taxon>Streptophyta</taxon>
        <taxon>Embryophyta</taxon>
        <taxon>Tracheophyta</taxon>
        <taxon>Spermatophyta</taxon>
        <taxon>Magnoliopsida</taxon>
        <taxon>eudicotyledons</taxon>
        <taxon>Gunneridae</taxon>
        <taxon>Pentapetalae</taxon>
        <taxon>rosids</taxon>
        <taxon>malvids</taxon>
        <taxon>Malvales</taxon>
        <taxon>Malvaceae</taxon>
        <taxon>Malvoideae</taxon>
        <taxon>Gossypium</taxon>
    </lineage>
</organism>
<comment type="caution">
    <text evidence="2">The sequence shown here is derived from an EMBL/GenBank/DDBJ whole genome shotgun (WGS) entry which is preliminary data.</text>
</comment>
<keyword evidence="3" id="KW-1185">Reference proteome</keyword>
<dbReference type="EMBL" id="JAIQCV010000009">
    <property type="protein sequence ID" value="KAH1063806.1"/>
    <property type="molecule type" value="Genomic_DNA"/>
</dbReference>
<dbReference type="OrthoDB" id="10057496at2759"/>
<reference evidence="2 3" key="1">
    <citation type="journal article" date="2021" name="Plant Biotechnol. J.">
        <title>Multi-omics assisted identification of the key and species-specific regulatory components of drought-tolerant mechanisms in Gossypium stocksii.</title>
        <authorList>
            <person name="Yu D."/>
            <person name="Ke L."/>
            <person name="Zhang D."/>
            <person name="Wu Y."/>
            <person name="Sun Y."/>
            <person name="Mei J."/>
            <person name="Sun J."/>
            <person name="Sun Y."/>
        </authorList>
    </citation>
    <scope>NUCLEOTIDE SEQUENCE [LARGE SCALE GENOMIC DNA]</scope>
    <source>
        <strain evidence="3">cv. E1</strain>
        <tissue evidence="2">Leaf</tissue>
    </source>
</reference>
<evidence type="ECO:0000313" key="2">
    <source>
        <dbReference type="EMBL" id="KAH1063806.1"/>
    </source>
</evidence>